<dbReference type="Proteomes" id="UP001479606">
    <property type="component" value="Unassembled WGS sequence"/>
</dbReference>
<gene>
    <name evidence="2" type="ORF">AAFH49_18455</name>
</gene>
<sequence>MYGYYEGLREMARHPSFFTDAMREELSLLRQQLEDGTDDENFPWERHDSLLLRQRLSNLPEHFKSLALERLRELVKLKSENYTEIARALTIPVTPANASRLANRLEGLKQTRDRLDNALKTHKQLEELEKELFVPELASASPGKSPAPASNPARTTIEELCIAPFTKSDLDQLLQQLRLIDSQNNCLTNNLEGKAAGLRSKFTAVYRVLQRARLMDSTANDAEWANAFRSAYHAEIGEAAQKHELTAHGHAASTSSQPFKKGVAEVTTWVSNWRENQS</sequence>
<evidence type="ECO:0000256" key="1">
    <source>
        <dbReference type="SAM" id="Coils"/>
    </source>
</evidence>
<evidence type="ECO:0000313" key="3">
    <source>
        <dbReference type="Proteomes" id="UP001479606"/>
    </source>
</evidence>
<dbReference type="EMBL" id="JBCEVZ010000061">
    <property type="protein sequence ID" value="MEL5996205.1"/>
    <property type="molecule type" value="Genomic_DNA"/>
</dbReference>
<keyword evidence="3" id="KW-1185">Reference proteome</keyword>
<reference evidence="2 3" key="1">
    <citation type="journal article" date="2018" name="Arch. Microbiol.">
        <title>Hymenobacter segetis sp. nov., isolated from soil.</title>
        <authorList>
            <person name="Ten L.N."/>
            <person name="Lim S.J."/>
            <person name="Kim B.O."/>
            <person name="Kang I.K."/>
            <person name="Jung H.Y."/>
        </authorList>
    </citation>
    <scope>NUCLEOTIDE SEQUENCE [LARGE SCALE GENOMIC DNA]</scope>
    <source>
        <strain evidence="2 3">S7-3-11</strain>
    </source>
</reference>
<evidence type="ECO:0008006" key="4">
    <source>
        <dbReference type="Google" id="ProtNLM"/>
    </source>
</evidence>
<evidence type="ECO:0000313" key="2">
    <source>
        <dbReference type="EMBL" id="MEL5996205.1"/>
    </source>
</evidence>
<accession>A0ABU9M075</accession>
<organism evidence="2 3">
    <name type="scientific">Hymenobacter segetis</name>
    <dbReference type="NCBI Taxonomy" id="2025509"/>
    <lineage>
        <taxon>Bacteria</taxon>
        <taxon>Pseudomonadati</taxon>
        <taxon>Bacteroidota</taxon>
        <taxon>Cytophagia</taxon>
        <taxon>Cytophagales</taxon>
        <taxon>Hymenobacteraceae</taxon>
        <taxon>Hymenobacter</taxon>
    </lineage>
</organism>
<keyword evidence="1" id="KW-0175">Coiled coil</keyword>
<feature type="coiled-coil region" evidence="1">
    <location>
        <begin position="98"/>
        <end position="128"/>
    </location>
</feature>
<name>A0ABU9M075_9BACT</name>
<comment type="caution">
    <text evidence="2">The sequence shown here is derived from an EMBL/GenBank/DDBJ whole genome shotgun (WGS) entry which is preliminary data.</text>
</comment>
<proteinExistence type="predicted"/>
<dbReference type="RefSeq" id="WP_342300498.1">
    <property type="nucleotide sequence ID" value="NZ_JBCEVZ010000061.1"/>
</dbReference>
<protein>
    <recommendedName>
        <fullName evidence="4">RNA polymerase sigma factor 70 region 4 type 2 domain-containing protein</fullName>
    </recommendedName>
</protein>